<protein>
    <submittedName>
        <fullName evidence="2">Uncharacterized protein</fullName>
    </submittedName>
</protein>
<reference evidence="2 3" key="1">
    <citation type="submission" date="2017-11" db="EMBL/GenBank/DDBJ databases">
        <title>De-novo sequencing of pomegranate (Punica granatum L.) genome.</title>
        <authorList>
            <person name="Akparov Z."/>
            <person name="Amiraslanov A."/>
            <person name="Hajiyeva S."/>
            <person name="Abbasov M."/>
            <person name="Kaur K."/>
            <person name="Hamwieh A."/>
            <person name="Solovyev V."/>
            <person name="Salamov A."/>
            <person name="Braich B."/>
            <person name="Kosarev P."/>
            <person name="Mahmoud A."/>
            <person name="Hajiyev E."/>
            <person name="Babayeva S."/>
            <person name="Izzatullayeva V."/>
            <person name="Mammadov A."/>
            <person name="Mammadov A."/>
            <person name="Sharifova S."/>
            <person name="Ojaghi J."/>
            <person name="Eynullazada K."/>
            <person name="Bayramov B."/>
            <person name="Abdulazimova A."/>
            <person name="Shahmuradov I."/>
        </authorList>
    </citation>
    <scope>NUCLEOTIDE SEQUENCE [LARGE SCALE GENOMIC DNA]</scope>
    <source>
        <strain evidence="3">cv. AG2017</strain>
        <tissue evidence="2">Leaf</tissue>
    </source>
</reference>
<proteinExistence type="predicted"/>
<evidence type="ECO:0000313" key="3">
    <source>
        <dbReference type="Proteomes" id="UP000233551"/>
    </source>
</evidence>
<accession>A0A2I0K604</accession>
<dbReference type="AlphaFoldDB" id="A0A2I0K604"/>
<name>A0A2I0K604_PUNGR</name>
<evidence type="ECO:0000313" key="2">
    <source>
        <dbReference type="EMBL" id="PKI63974.1"/>
    </source>
</evidence>
<dbReference type="EMBL" id="PGOL01000861">
    <property type="protein sequence ID" value="PKI63974.1"/>
    <property type="molecule type" value="Genomic_DNA"/>
</dbReference>
<feature type="compositionally biased region" description="Low complexity" evidence="1">
    <location>
        <begin position="1"/>
        <end position="17"/>
    </location>
</feature>
<feature type="compositionally biased region" description="Acidic residues" evidence="1">
    <location>
        <begin position="26"/>
        <end position="40"/>
    </location>
</feature>
<keyword evidence="3" id="KW-1185">Reference proteome</keyword>
<sequence>MPISRPPISVIAAPVPVKEAGQSESGGDDIDESTTDEDETIGMAGGSCCITEVSELGGRV</sequence>
<comment type="caution">
    <text evidence="2">The sequence shown here is derived from an EMBL/GenBank/DDBJ whole genome shotgun (WGS) entry which is preliminary data.</text>
</comment>
<evidence type="ECO:0000256" key="1">
    <source>
        <dbReference type="SAM" id="MobiDB-lite"/>
    </source>
</evidence>
<feature type="region of interest" description="Disordered" evidence="1">
    <location>
        <begin position="1"/>
        <end position="43"/>
    </location>
</feature>
<organism evidence="2 3">
    <name type="scientific">Punica granatum</name>
    <name type="common">Pomegranate</name>
    <dbReference type="NCBI Taxonomy" id="22663"/>
    <lineage>
        <taxon>Eukaryota</taxon>
        <taxon>Viridiplantae</taxon>
        <taxon>Streptophyta</taxon>
        <taxon>Embryophyta</taxon>
        <taxon>Tracheophyta</taxon>
        <taxon>Spermatophyta</taxon>
        <taxon>Magnoliopsida</taxon>
        <taxon>eudicotyledons</taxon>
        <taxon>Gunneridae</taxon>
        <taxon>Pentapetalae</taxon>
        <taxon>rosids</taxon>
        <taxon>malvids</taxon>
        <taxon>Myrtales</taxon>
        <taxon>Lythraceae</taxon>
        <taxon>Punica</taxon>
    </lineage>
</organism>
<dbReference type="Proteomes" id="UP000233551">
    <property type="component" value="Unassembled WGS sequence"/>
</dbReference>
<gene>
    <name evidence="2" type="ORF">CRG98_015650</name>
</gene>